<dbReference type="RefSeq" id="WP_123554763.1">
    <property type="nucleotide sequence ID" value="NZ_RJVJ01000001.1"/>
</dbReference>
<feature type="chain" id="PRO_5034416335" description="LPXTG-motif cell wall-anchored protein" evidence="3">
    <location>
        <begin position="31"/>
        <end position="559"/>
    </location>
</feature>
<dbReference type="OrthoDB" id="4218847at2"/>
<organism evidence="4 5">
    <name type="scientific">Kitasatospora cineracea</name>
    <dbReference type="NCBI Taxonomy" id="88074"/>
    <lineage>
        <taxon>Bacteria</taxon>
        <taxon>Bacillati</taxon>
        <taxon>Actinomycetota</taxon>
        <taxon>Actinomycetes</taxon>
        <taxon>Kitasatosporales</taxon>
        <taxon>Streptomycetaceae</taxon>
        <taxon>Kitasatospora</taxon>
    </lineage>
</organism>
<evidence type="ECO:0000256" key="3">
    <source>
        <dbReference type="SAM" id="SignalP"/>
    </source>
</evidence>
<reference evidence="4 5" key="1">
    <citation type="submission" date="2018-11" db="EMBL/GenBank/DDBJ databases">
        <title>Sequencing the genomes of 1000 actinobacteria strains.</title>
        <authorList>
            <person name="Klenk H.-P."/>
        </authorList>
    </citation>
    <scope>NUCLEOTIDE SEQUENCE [LARGE SCALE GENOMIC DNA]</scope>
    <source>
        <strain evidence="4 5">DSM 44780</strain>
    </source>
</reference>
<gene>
    <name evidence="4" type="ORF">EDD39_1900</name>
</gene>
<keyword evidence="3" id="KW-0732">Signal</keyword>
<keyword evidence="2" id="KW-0812">Transmembrane</keyword>
<feature type="compositionally biased region" description="Low complexity" evidence="1">
    <location>
        <begin position="476"/>
        <end position="503"/>
    </location>
</feature>
<evidence type="ECO:0000256" key="1">
    <source>
        <dbReference type="SAM" id="MobiDB-lite"/>
    </source>
</evidence>
<dbReference type="InterPro" id="IPR006311">
    <property type="entry name" value="TAT_signal"/>
</dbReference>
<comment type="caution">
    <text evidence="4">The sequence shown here is derived from an EMBL/GenBank/DDBJ whole genome shotgun (WGS) entry which is preliminary data.</text>
</comment>
<protein>
    <recommendedName>
        <fullName evidence="6">LPXTG-motif cell wall-anchored protein</fullName>
    </recommendedName>
</protein>
<evidence type="ECO:0000313" key="5">
    <source>
        <dbReference type="Proteomes" id="UP000267408"/>
    </source>
</evidence>
<dbReference type="PROSITE" id="PS51318">
    <property type="entry name" value="TAT"/>
    <property type="match status" value="1"/>
</dbReference>
<evidence type="ECO:0000256" key="2">
    <source>
        <dbReference type="SAM" id="Phobius"/>
    </source>
</evidence>
<accession>A0A8G1XD05</accession>
<sequence>MRTSRSRSLGLATALAALALGGAAVPAAHAADSTLKIEAPDAVAVDPDSTAPDHGSNSTRVQLDLTLSNHPAAAMGRITIDLAPLEGIASVSTLSNSSCKTADKVLTCDALSMYGGTQELDLYLYAPAGTARPAGSSAVLHTTAVFDGVTASADTKVTLGGSNVVVNDIPATTGLKPGDVWKPLVKITNKGQLTASQLYLTFVGGTGFSLQSQFSNCKYATNDGTDVAICALPATVEAGKTVTLTPIGFTVNADAYYADEEITVATAAPDLSGWLGKFHFTPGPASAPPLVAFDAPVSSGPNGVIDFERYNSMMLQATVPNTADFVASGSWTPEAGKQQGKLTAGMVNNGPASIDWRSGSYPARVRVALPAQAKVLQKPDNCYPTSTDATVNSFDCGTTPYIRNGYRASFDFTVQADPAAKLSATVSLPSLGEDNQESGKPWDPDKANDVVTVALGGEASTGTSSPQPSRSATAEPGGSTPSAPATPAPGTASAAPSPSASGAPGTGGSTGGGSYTGGGLASTGGGQGAGTAVGLGLGAIALGGGVLVAARRRKAGARG</sequence>
<keyword evidence="2" id="KW-0472">Membrane</keyword>
<proteinExistence type="predicted"/>
<feature type="signal peptide" evidence="3">
    <location>
        <begin position="1"/>
        <end position="30"/>
    </location>
</feature>
<dbReference type="Proteomes" id="UP000267408">
    <property type="component" value="Unassembled WGS sequence"/>
</dbReference>
<keyword evidence="2" id="KW-1133">Transmembrane helix</keyword>
<feature type="transmembrane region" description="Helical" evidence="2">
    <location>
        <begin position="529"/>
        <end position="550"/>
    </location>
</feature>
<evidence type="ECO:0000313" key="4">
    <source>
        <dbReference type="EMBL" id="ROR43731.1"/>
    </source>
</evidence>
<dbReference type="AlphaFoldDB" id="A0A8G1XD05"/>
<evidence type="ECO:0008006" key="6">
    <source>
        <dbReference type="Google" id="ProtNLM"/>
    </source>
</evidence>
<name>A0A8G1XD05_9ACTN</name>
<feature type="compositionally biased region" description="Polar residues" evidence="1">
    <location>
        <begin position="460"/>
        <end position="472"/>
    </location>
</feature>
<feature type="region of interest" description="Disordered" evidence="1">
    <location>
        <begin position="427"/>
        <end position="533"/>
    </location>
</feature>
<dbReference type="EMBL" id="RJVJ01000001">
    <property type="protein sequence ID" value="ROR43731.1"/>
    <property type="molecule type" value="Genomic_DNA"/>
</dbReference>
<feature type="compositionally biased region" description="Gly residues" evidence="1">
    <location>
        <begin position="504"/>
        <end position="533"/>
    </location>
</feature>